<evidence type="ECO:0000256" key="21">
    <source>
        <dbReference type="ARBA" id="ARBA00078285"/>
    </source>
</evidence>
<dbReference type="EC" id="6.2.1.3" evidence="14"/>
<comment type="similarity">
    <text evidence="2">Belongs to the ATP-dependent AMP-binding enzyme family.</text>
</comment>
<evidence type="ECO:0000256" key="4">
    <source>
        <dbReference type="ARBA" id="ARBA00022475"/>
    </source>
</evidence>
<dbReference type="FunFam" id="3.40.50.12780:FF:000019">
    <property type="entry name" value="Long-chain fatty acid transporter"/>
    <property type="match status" value="1"/>
</dbReference>
<evidence type="ECO:0000256" key="17">
    <source>
        <dbReference type="ARBA" id="ARBA00046271"/>
    </source>
</evidence>
<sequence length="687" mass="77119">MWRTALAVGVTSALWAAGKQGLKVFDILIPSLSGLQLASVAAGIYITTGGYYTLWLAYNTLPRDITAAWRYVQCHIKLKTASFRNTSIPKMFMENVRRNPNKVALIFEDQKWTFAQIDEYSNRVGNFMVEQGFKHGDVVALYMWNRPEYVCTWLGCAKVGVVPALINFNLLNDSLIHSIKVAHSKALICGWEVQEAVKDVQDQLALPIFVSGLGNEKPSLTGVKCLDSLLNQSNPTPPPQIDNVDIKDKLIYIYTSGTTGLPKAAVIKHSRYLFFCAAVHYMVGLSDDEVIYNPLPLYHTAGGMVGMGQVLLFNNTAVIRRKFSKSQYWIEAKKHGCTVGQYVGELCRYLLTNSPHPEEKQHKVKVMFGNGVRENIWEEFTTRFNIPLIAEFYGATEGIANLINMEGKHGACGFLSVLFPSAIPVYLVKIDEETGEPVRDKNGLCVVCKPGEQGELVGIIKKEHPFREFHGYADEAATKKKILRNVLKPGDTAFKSGDLLVQDKFGYLYFMDRTGDTFRWRGENVSTTEVEGVVLKATDHKDSVVYGVEVPGAEGRAGMAAIVDPEGEIDLEDFLKKIKKSVPPYAQPLFLRLLDHISVTGTFKLKKLELQKEGYNPNIIKDSLYFLDSKQGKYVPLDKDLFEKIKNCQARSKESNSDSRIHTRERKATPKHNLYPCSCLPWSQRYP</sequence>
<dbReference type="FunFam" id="3.30.300.30:FF:000002">
    <property type="entry name" value="Long-chain fatty acid transport protein 1"/>
    <property type="match status" value="1"/>
</dbReference>
<dbReference type="PANTHER" id="PTHR43107">
    <property type="entry name" value="LONG-CHAIN FATTY ACID TRANSPORT PROTEIN"/>
    <property type="match status" value="1"/>
</dbReference>
<evidence type="ECO:0000256" key="2">
    <source>
        <dbReference type="ARBA" id="ARBA00006432"/>
    </source>
</evidence>
<dbReference type="InterPro" id="IPR042099">
    <property type="entry name" value="ANL_N_sf"/>
</dbReference>
<keyword evidence="5" id="KW-0436">Ligase</keyword>
<protein>
    <recommendedName>
        <fullName evidence="20">Very long-chain fatty acid transport protein</fullName>
        <ecNumber evidence="14">6.2.1.3</ecNumber>
    </recommendedName>
    <alternativeName>
        <fullName evidence="16">Long-chain-fatty-acid--CoA ligase</fullName>
    </alternativeName>
    <alternativeName>
        <fullName evidence="21">Very-long-chain acyl-CoA synthetase</fullName>
    </alternativeName>
</protein>
<evidence type="ECO:0000256" key="20">
    <source>
        <dbReference type="ARBA" id="ARBA00068795"/>
    </source>
</evidence>
<keyword evidence="8" id="KW-0443">Lipid metabolism</keyword>
<dbReference type="GO" id="GO:0044539">
    <property type="term" value="P:long-chain fatty acid import into cell"/>
    <property type="evidence" value="ECO:0007669"/>
    <property type="project" value="TreeGrafter"/>
</dbReference>
<evidence type="ECO:0000256" key="13">
    <source>
        <dbReference type="ARBA" id="ARBA00023140"/>
    </source>
</evidence>
<dbReference type="InterPro" id="IPR045851">
    <property type="entry name" value="AMP-bd_C_sf"/>
</dbReference>
<evidence type="ECO:0000256" key="9">
    <source>
        <dbReference type="ARBA" id="ARBA00022840"/>
    </source>
</evidence>
<dbReference type="GO" id="GO:0005524">
    <property type="term" value="F:ATP binding"/>
    <property type="evidence" value="ECO:0007669"/>
    <property type="project" value="UniProtKB-KW"/>
</dbReference>
<dbReference type="InterPro" id="IPR000873">
    <property type="entry name" value="AMP-dep_synth/lig_dom"/>
</dbReference>
<dbReference type="STRING" id="6689.A0A3R7N7D9"/>
<dbReference type="GO" id="GO:0005886">
    <property type="term" value="C:plasma membrane"/>
    <property type="evidence" value="ECO:0007669"/>
    <property type="project" value="UniProtKB-SubCell"/>
</dbReference>
<dbReference type="Gene3D" id="3.40.50.12780">
    <property type="entry name" value="N-terminal domain of ligase-like"/>
    <property type="match status" value="1"/>
</dbReference>
<dbReference type="Pfam" id="PF00501">
    <property type="entry name" value="AMP-binding"/>
    <property type="match status" value="1"/>
</dbReference>
<dbReference type="PROSITE" id="PS00455">
    <property type="entry name" value="AMP_BINDING"/>
    <property type="match status" value="1"/>
</dbReference>
<dbReference type="PANTHER" id="PTHR43107:SF15">
    <property type="entry name" value="FATTY ACID TRANSPORT PROTEIN 3, ISOFORM A"/>
    <property type="match status" value="1"/>
</dbReference>
<evidence type="ECO:0000256" key="10">
    <source>
        <dbReference type="ARBA" id="ARBA00022989"/>
    </source>
</evidence>
<dbReference type="GO" id="GO:0004467">
    <property type="term" value="F:long-chain fatty acid-CoA ligase activity"/>
    <property type="evidence" value="ECO:0007669"/>
    <property type="project" value="UniProtKB-EC"/>
</dbReference>
<evidence type="ECO:0000313" key="23">
    <source>
        <dbReference type="EMBL" id="ROT79222.1"/>
    </source>
</evidence>
<comment type="catalytic activity">
    <reaction evidence="18">
        <text>tetracosanoate + ATP + CoA = tetracosanoyl-CoA + AMP + diphosphate</text>
        <dbReference type="Rhea" id="RHEA:33639"/>
        <dbReference type="ChEBI" id="CHEBI:30616"/>
        <dbReference type="ChEBI" id="CHEBI:31014"/>
        <dbReference type="ChEBI" id="CHEBI:33019"/>
        <dbReference type="ChEBI" id="CHEBI:57287"/>
        <dbReference type="ChEBI" id="CHEBI:65052"/>
        <dbReference type="ChEBI" id="CHEBI:456215"/>
    </reaction>
    <physiologicalReaction direction="left-to-right" evidence="18">
        <dbReference type="Rhea" id="RHEA:33640"/>
    </physiologicalReaction>
</comment>
<feature type="domain" description="AMP-dependent synthetase/ligase" evidence="22">
    <location>
        <begin position="93"/>
        <end position="457"/>
    </location>
</feature>
<evidence type="ECO:0000256" key="5">
    <source>
        <dbReference type="ARBA" id="ARBA00022598"/>
    </source>
</evidence>
<keyword evidence="9" id="KW-0067">ATP-binding</keyword>
<dbReference type="Proteomes" id="UP000283509">
    <property type="component" value="Unassembled WGS sequence"/>
</dbReference>
<gene>
    <name evidence="23" type="ORF">C7M84_002054</name>
</gene>
<keyword evidence="10" id="KW-1133">Transmembrane helix</keyword>
<proteinExistence type="inferred from homology"/>
<evidence type="ECO:0000256" key="3">
    <source>
        <dbReference type="ARBA" id="ARBA00022448"/>
    </source>
</evidence>
<evidence type="ECO:0000256" key="16">
    <source>
        <dbReference type="ARBA" id="ARBA00041297"/>
    </source>
</evidence>
<dbReference type="Gene3D" id="3.30.300.30">
    <property type="match status" value="1"/>
</dbReference>
<dbReference type="SUPFAM" id="SSF56801">
    <property type="entry name" value="Acetyl-CoA synthetase-like"/>
    <property type="match status" value="1"/>
</dbReference>
<dbReference type="GO" id="GO:0005789">
    <property type="term" value="C:endoplasmic reticulum membrane"/>
    <property type="evidence" value="ECO:0007669"/>
    <property type="project" value="TreeGrafter"/>
</dbReference>
<evidence type="ECO:0000256" key="12">
    <source>
        <dbReference type="ARBA" id="ARBA00023136"/>
    </source>
</evidence>
<evidence type="ECO:0000256" key="15">
    <source>
        <dbReference type="ARBA" id="ARBA00036527"/>
    </source>
</evidence>
<keyword evidence="24" id="KW-1185">Reference proteome</keyword>
<dbReference type="InterPro" id="IPR020845">
    <property type="entry name" value="AMP-binding_CS"/>
</dbReference>
<comment type="function">
    <text evidence="19">Acyl-CoA synthetase required for both the import of long chain fatty acids (LCFAs) (C14-C18) and the activation very long chain fatty acids (VLCFAs) (C20-C26) by esterification of the fatty acids into metabolically active CoA-thioesters for subsequent degradation or incorporation into phospholipids. The transport and fatty acyl-CoA synthetase activities are genetically separable and are thus independent activities. Esterifies VLCFAs in the peroxisome matrix. The VLCFAs are actively transported into peroxisomes by a PXA1-PXA2 heterodimeric transporter in the peroxisomal membrane.</text>
</comment>
<keyword evidence="13" id="KW-0576">Peroxisome</keyword>
<organism evidence="23 24">
    <name type="scientific">Penaeus vannamei</name>
    <name type="common">Whiteleg shrimp</name>
    <name type="synonym">Litopenaeus vannamei</name>
    <dbReference type="NCBI Taxonomy" id="6689"/>
    <lineage>
        <taxon>Eukaryota</taxon>
        <taxon>Metazoa</taxon>
        <taxon>Ecdysozoa</taxon>
        <taxon>Arthropoda</taxon>
        <taxon>Crustacea</taxon>
        <taxon>Multicrustacea</taxon>
        <taxon>Malacostraca</taxon>
        <taxon>Eumalacostraca</taxon>
        <taxon>Eucarida</taxon>
        <taxon>Decapoda</taxon>
        <taxon>Dendrobranchiata</taxon>
        <taxon>Penaeoidea</taxon>
        <taxon>Penaeidae</taxon>
        <taxon>Penaeus</taxon>
    </lineage>
</organism>
<evidence type="ECO:0000256" key="7">
    <source>
        <dbReference type="ARBA" id="ARBA00022741"/>
    </source>
</evidence>
<dbReference type="EMBL" id="QCYY01001271">
    <property type="protein sequence ID" value="ROT79222.1"/>
    <property type="molecule type" value="Genomic_DNA"/>
</dbReference>
<evidence type="ECO:0000256" key="8">
    <source>
        <dbReference type="ARBA" id="ARBA00022832"/>
    </source>
</evidence>
<evidence type="ECO:0000256" key="14">
    <source>
        <dbReference type="ARBA" id="ARBA00026121"/>
    </source>
</evidence>
<evidence type="ECO:0000313" key="24">
    <source>
        <dbReference type="Proteomes" id="UP000283509"/>
    </source>
</evidence>
<keyword evidence="7" id="KW-0547">Nucleotide-binding</keyword>
<keyword evidence="12" id="KW-0472">Membrane</keyword>
<evidence type="ECO:0000256" key="19">
    <source>
        <dbReference type="ARBA" id="ARBA00060276"/>
    </source>
</evidence>
<reference evidence="23 24" key="2">
    <citation type="submission" date="2019-01" db="EMBL/GenBank/DDBJ databases">
        <title>The decoding of complex shrimp genome reveals the adaptation for benthos swimmer, frequently molting mechanism and breeding impact on genome.</title>
        <authorList>
            <person name="Sun Y."/>
            <person name="Gao Y."/>
            <person name="Yu Y."/>
        </authorList>
    </citation>
    <scope>NUCLEOTIDE SEQUENCE [LARGE SCALE GENOMIC DNA]</scope>
    <source>
        <tissue evidence="23">Muscle</tissue>
    </source>
</reference>
<evidence type="ECO:0000256" key="18">
    <source>
        <dbReference type="ARBA" id="ARBA00048666"/>
    </source>
</evidence>
<keyword evidence="3" id="KW-0813">Transport</keyword>
<comment type="caution">
    <text evidence="23">The sequence shown here is derived from an EMBL/GenBank/DDBJ whole genome shotgun (WGS) entry which is preliminary data.</text>
</comment>
<dbReference type="NCBIfam" id="NF006134">
    <property type="entry name" value="PRK08279.1"/>
    <property type="match status" value="1"/>
</dbReference>
<comment type="catalytic activity">
    <reaction evidence="15">
        <text>a very long-chain fatty acid + ATP + CoA = a very long-chain fatty acyl-CoA + AMP + diphosphate</text>
        <dbReference type="Rhea" id="RHEA:54536"/>
        <dbReference type="ChEBI" id="CHEBI:30616"/>
        <dbReference type="ChEBI" id="CHEBI:33019"/>
        <dbReference type="ChEBI" id="CHEBI:57287"/>
        <dbReference type="ChEBI" id="CHEBI:58950"/>
        <dbReference type="ChEBI" id="CHEBI:138261"/>
        <dbReference type="ChEBI" id="CHEBI:456215"/>
    </reaction>
    <physiologicalReaction direction="left-to-right" evidence="15">
        <dbReference type="Rhea" id="RHEA:54537"/>
    </physiologicalReaction>
</comment>
<evidence type="ECO:0000256" key="6">
    <source>
        <dbReference type="ARBA" id="ARBA00022692"/>
    </source>
</evidence>
<keyword evidence="11" id="KW-0445">Lipid transport</keyword>
<reference evidence="23 24" key="1">
    <citation type="submission" date="2018-04" db="EMBL/GenBank/DDBJ databases">
        <authorList>
            <person name="Zhang X."/>
            <person name="Yuan J."/>
            <person name="Li F."/>
            <person name="Xiang J."/>
        </authorList>
    </citation>
    <scope>NUCLEOTIDE SEQUENCE [LARGE SCALE GENOMIC DNA]</scope>
    <source>
        <tissue evidence="23">Muscle</tissue>
    </source>
</reference>
<name>A0A3R7N7D9_PENVA</name>
<keyword evidence="4" id="KW-1003">Cell membrane</keyword>
<evidence type="ECO:0000256" key="1">
    <source>
        <dbReference type="ARBA" id="ARBA00004651"/>
    </source>
</evidence>
<evidence type="ECO:0000259" key="22">
    <source>
        <dbReference type="Pfam" id="PF00501"/>
    </source>
</evidence>
<evidence type="ECO:0000256" key="11">
    <source>
        <dbReference type="ARBA" id="ARBA00023055"/>
    </source>
</evidence>
<keyword evidence="8" id="KW-0276">Fatty acid metabolism</keyword>
<dbReference type="GO" id="GO:0005778">
    <property type="term" value="C:peroxisomal membrane"/>
    <property type="evidence" value="ECO:0007669"/>
    <property type="project" value="UniProtKB-SubCell"/>
</dbReference>
<keyword evidence="6" id="KW-0812">Transmembrane</keyword>
<dbReference type="GO" id="GO:0005324">
    <property type="term" value="F:long-chain fatty acid transmembrane transporter activity"/>
    <property type="evidence" value="ECO:0007669"/>
    <property type="project" value="TreeGrafter"/>
</dbReference>
<accession>A0A3R7N7D9</accession>
<dbReference type="OrthoDB" id="288590at2759"/>
<comment type="subcellular location">
    <subcellularLocation>
        <location evidence="1">Cell membrane</location>
        <topology evidence="1">Multi-pass membrane protein</topology>
    </subcellularLocation>
    <subcellularLocation>
        <location evidence="17">Peroxisome membrane</location>
    </subcellularLocation>
</comment>
<dbReference type="AlphaFoldDB" id="A0A3R7N7D9"/>